<evidence type="ECO:0000313" key="1">
    <source>
        <dbReference type="EMBL" id="SVE08937.1"/>
    </source>
</evidence>
<accession>A0A383AM72</accession>
<sequence length="60" mass="6667">VANLADVPKPPFSDAVAHCKDVSNDRWADDERTYQDKCIDEFIGGGGEDSLVLDIFVILW</sequence>
<dbReference type="AlphaFoldDB" id="A0A383AM72"/>
<name>A0A383AM72_9ZZZZ</name>
<proteinExistence type="predicted"/>
<organism evidence="1">
    <name type="scientific">marine metagenome</name>
    <dbReference type="NCBI Taxonomy" id="408172"/>
    <lineage>
        <taxon>unclassified sequences</taxon>
        <taxon>metagenomes</taxon>
        <taxon>ecological metagenomes</taxon>
    </lineage>
</organism>
<dbReference type="EMBL" id="UINC01193356">
    <property type="protein sequence ID" value="SVE08937.1"/>
    <property type="molecule type" value="Genomic_DNA"/>
</dbReference>
<feature type="non-terminal residue" evidence="1">
    <location>
        <position position="60"/>
    </location>
</feature>
<feature type="non-terminal residue" evidence="1">
    <location>
        <position position="1"/>
    </location>
</feature>
<gene>
    <name evidence="1" type="ORF">METZ01_LOCUS461791</name>
</gene>
<protein>
    <submittedName>
        <fullName evidence="1">Uncharacterized protein</fullName>
    </submittedName>
</protein>
<reference evidence="1" key="1">
    <citation type="submission" date="2018-05" db="EMBL/GenBank/DDBJ databases">
        <authorList>
            <person name="Lanie J.A."/>
            <person name="Ng W.-L."/>
            <person name="Kazmierczak K.M."/>
            <person name="Andrzejewski T.M."/>
            <person name="Davidsen T.M."/>
            <person name="Wayne K.J."/>
            <person name="Tettelin H."/>
            <person name="Glass J.I."/>
            <person name="Rusch D."/>
            <person name="Podicherti R."/>
            <person name="Tsui H.-C.T."/>
            <person name="Winkler M.E."/>
        </authorList>
    </citation>
    <scope>NUCLEOTIDE SEQUENCE</scope>
</reference>